<evidence type="ECO:0000313" key="2">
    <source>
        <dbReference type="EMBL" id="GGK53282.1"/>
    </source>
</evidence>
<dbReference type="AlphaFoldDB" id="A0A917QK84"/>
<gene>
    <name evidence="2" type="ORF">GCM10011322_45160</name>
</gene>
<evidence type="ECO:0000256" key="1">
    <source>
        <dbReference type="SAM" id="Phobius"/>
    </source>
</evidence>
<sequence>MEWLSPAGLIGAFLGLVIGWVDYRIVAGVVEGRLRGLDDSETAADKAEFERRIKLMRVLLLAATVLAFPVIGYFAGRALGG</sequence>
<protein>
    <submittedName>
        <fullName evidence="2">Uncharacterized protein</fullName>
    </submittedName>
</protein>
<reference evidence="2 3" key="1">
    <citation type="journal article" date="2014" name="Int. J. Syst. Evol. Microbiol.">
        <title>Complete genome sequence of Corynebacterium casei LMG S-19264T (=DSM 44701T), isolated from a smear-ripened cheese.</title>
        <authorList>
            <consortium name="US DOE Joint Genome Institute (JGI-PGF)"/>
            <person name="Walter F."/>
            <person name="Albersmeier A."/>
            <person name="Kalinowski J."/>
            <person name="Ruckert C."/>
        </authorList>
    </citation>
    <scope>NUCLEOTIDE SEQUENCE [LARGE SCALE GENOMIC DNA]</scope>
    <source>
        <strain evidence="2 3">CGMCC 1.9161</strain>
    </source>
</reference>
<keyword evidence="1" id="KW-0812">Transmembrane</keyword>
<keyword evidence="1" id="KW-0472">Membrane</keyword>
<evidence type="ECO:0000313" key="3">
    <source>
        <dbReference type="Proteomes" id="UP000600449"/>
    </source>
</evidence>
<name>A0A917QK84_9HYPH</name>
<dbReference type="RefSeq" id="WP_188915546.1">
    <property type="nucleotide sequence ID" value="NZ_BMMF01000017.1"/>
</dbReference>
<feature type="transmembrane region" description="Helical" evidence="1">
    <location>
        <begin position="6"/>
        <end position="26"/>
    </location>
</feature>
<accession>A0A917QK84</accession>
<proteinExistence type="predicted"/>
<comment type="caution">
    <text evidence="2">The sequence shown here is derived from an EMBL/GenBank/DDBJ whole genome shotgun (WGS) entry which is preliminary data.</text>
</comment>
<keyword evidence="1" id="KW-1133">Transmembrane helix</keyword>
<dbReference type="EMBL" id="BMMF01000017">
    <property type="protein sequence ID" value="GGK53282.1"/>
    <property type="molecule type" value="Genomic_DNA"/>
</dbReference>
<keyword evidence="3" id="KW-1185">Reference proteome</keyword>
<feature type="transmembrane region" description="Helical" evidence="1">
    <location>
        <begin position="58"/>
        <end position="76"/>
    </location>
</feature>
<organism evidence="2 3">
    <name type="scientific">Salinarimonas ramus</name>
    <dbReference type="NCBI Taxonomy" id="690164"/>
    <lineage>
        <taxon>Bacteria</taxon>
        <taxon>Pseudomonadati</taxon>
        <taxon>Pseudomonadota</taxon>
        <taxon>Alphaproteobacteria</taxon>
        <taxon>Hyphomicrobiales</taxon>
        <taxon>Salinarimonadaceae</taxon>
        <taxon>Salinarimonas</taxon>
    </lineage>
</organism>
<dbReference type="Proteomes" id="UP000600449">
    <property type="component" value="Unassembled WGS sequence"/>
</dbReference>